<protein>
    <submittedName>
        <fullName evidence="1">Uncharacterized protein</fullName>
    </submittedName>
</protein>
<comment type="caution">
    <text evidence="1">The sequence shown here is derived from an EMBL/GenBank/DDBJ whole genome shotgun (WGS) entry which is preliminary data.</text>
</comment>
<keyword evidence="2" id="KW-1185">Reference proteome</keyword>
<proteinExistence type="predicted"/>
<organism evidence="1 2">
    <name type="scientific">Kribbella hippodromi</name>
    <dbReference type="NCBI Taxonomy" id="434347"/>
    <lineage>
        <taxon>Bacteria</taxon>
        <taxon>Bacillati</taxon>
        <taxon>Actinomycetota</taxon>
        <taxon>Actinomycetes</taxon>
        <taxon>Propionibacteriales</taxon>
        <taxon>Kribbellaceae</taxon>
        <taxon>Kribbella</taxon>
    </lineage>
</organism>
<dbReference type="EMBL" id="BAAAPH010000025">
    <property type="protein sequence ID" value="GAA1597411.1"/>
    <property type="molecule type" value="Genomic_DNA"/>
</dbReference>
<dbReference type="Proteomes" id="UP001501705">
    <property type="component" value="Unassembled WGS sequence"/>
</dbReference>
<dbReference type="PROSITE" id="PS51257">
    <property type="entry name" value="PROKAR_LIPOPROTEIN"/>
    <property type="match status" value="1"/>
</dbReference>
<reference evidence="1 2" key="1">
    <citation type="journal article" date="2019" name="Int. J. Syst. Evol. Microbiol.">
        <title>The Global Catalogue of Microorganisms (GCM) 10K type strain sequencing project: providing services to taxonomists for standard genome sequencing and annotation.</title>
        <authorList>
            <consortium name="The Broad Institute Genomics Platform"/>
            <consortium name="The Broad Institute Genome Sequencing Center for Infectious Disease"/>
            <person name="Wu L."/>
            <person name="Ma J."/>
        </authorList>
    </citation>
    <scope>NUCLEOTIDE SEQUENCE [LARGE SCALE GENOMIC DNA]</scope>
    <source>
        <strain evidence="1 2">JCM 15572</strain>
    </source>
</reference>
<name>A0ABN2E738_9ACTN</name>
<sequence length="97" mass="10519">MPAVVKSILASAHPHALAGCTSMHDLIVVPTPIPQPPYDVVAVRAPGSIHQPPKGLVRIEHLSTTGHNDTIDKPTTDAIPLFWRFMTEKFGVHPTRS</sequence>
<evidence type="ECO:0000313" key="2">
    <source>
        <dbReference type="Proteomes" id="UP001501705"/>
    </source>
</evidence>
<accession>A0ABN2E738</accession>
<evidence type="ECO:0000313" key="1">
    <source>
        <dbReference type="EMBL" id="GAA1597411.1"/>
    </source>
</evidence>
<gene>
    <name evidence="1" type="ORF">GCM10009804_62320</name>
</gene>